<dbReference type="FunFam" id="1.20.120.1630:FF:000002">
    <property type="entry name" value="Steroid 5 alpha-reductase 1"/>
    <property type="match status" value="1"/>
</dbReference>
<feature type="transmembrane region" description="Helical" evidence="18">
    <location>
        <begin position="59"/>
        <end position="78"/>
    </location>
</feature>
<keyword evidence="5" id="KW-0221">Differentiation</keyword>
<comment type="caution">
    <text evidence="20">The sequence shown here is derived from an EMBL/GenBank/DDBJ whole genome shotgun (WGS) entry which is preliminary data.</text>
</comment>
<dbReference type="Pfam" id="PF02544">
    <property type="entry name" value="Steroid_dh"/>
    <property type="match status" value="1"/>
</dbReference>
<evidence type="ECO:0000313" key="20">
    <source>
        <dbReference type="EMBL" id="CAD5116234.1"/>
    </source>
</evidence>
<evidence type="ECO:0000256" key="6">
    <source>
        <dbReference type="ARBA" id="ARBA00022824"/>
    </source>
</evidence>
<keyword evidence="10 18" id="KW-1133">Transmembrane helix</keyword>
<dbReference type="GO" id="GO:0030154">
    <property type="term" value="P:cell differentiation"/>
    <property type="evidence" value="ECO:0007669"/>
    <property type="project" value="UniProtKB-KW"/>
</dbReference>
<dbReference type="PIRSF" id="PIRSF015596">
    <property type="entry name" value="5_alpha-SR2"/>
    <property type="match status" value="1"/>
</dbReference>
<dbReference type="InterPro" id="IPR039357">
    <property type="entry name" value="SRD5A/TECR"/>
</dbReference>
<dbReference type="PANTHER" id="PTHR10556">
    <property type="entry name" value="3-OXO-5-ALPHA-STEROID 4-DEHYDROGENASE"/>
    <property type="match status" value="1"/>
</dbReference>
<keyword evidence="7" id="KW-0492">Microsome</keyword>
<comment type="similarity">
    <text evidence="3 18">Belongs to the steroid 5-alpha reductase family.</text>
</comment>
<gene>
    <name evidence="20" type="ORF">DGYR_LOCUS4876</name>
</gene>
<keyword evidence="21" id="KW-1185">Reference proteome</keyword>
<comment type="catalytic activity">
    <reaction evidence="16">
        <text>androst-4-ene-3,17-dione + NADPH + H(+) = 5alpha-androstan-3,17-dione + NADP(+)</text>
        <dbReference type="Rhea" id="RHEA:50816"/>
        <dbReference type="ChEBI" id="CHEBI:15378"/>
        <dbReference type="ChEBI" id="CHEBI:15994"/>
        <dbReference type="ChEBI" id="CHEBI:16422"/>
        <dbReference type="ChEBI" id="CHEBI:57783"/>
        <dbReference type="ChEBI" id="CHEBI:58349"/>
    </reaction>
    <physiologicalReaction direction="left-to-right" evidence="16">
        <dbReference type="Rhea" id="RHEA:50817"/>
    </physiologicalReaction>
</comment>
<dbReference type="PANTHER" id="PTHR10556:SF57">
    <property type="entry name" value="3-OXO-5-ALPHA-STEROID 4-DEHYDROGENASE 1"/>
    <property type="match status" value="1"/>
</dbReference>
<evidence type="ECO:0000256" key="1">
    <source>
        <dbReference type="ARBA" id="ARBA00004154"/>
    </source>
</evidence>
<evidence type="ECO:0000256" key="3">
    <source>
        <dbReference type="ARBA" id="ARBA00007742"/>
    </source>
</evidence>
<sequence length="265" mass="30352">MMDILWSTFLNGTNAAIPFYLALGMIFLAPIVYLRLVYVQNAPYGRYDVPSTFKINVKLAWFVQELPAFLIPVLLYMFTNSPKADQPINLILLGMFMLHYAQRTFVYPFLIRGGKPSAAYVVVAAFAFCVINGYMQGFYLLKVGNYPSDWLNSPKFMLGSTLFLFGFVMNLHSDHILRNLRKPGETGYKIPQGGLFEYFTCGNLWSEFIEWVGFALATSSPTGLAFAAFTFANLIPRSIAHRKWYIERFKGKYPKDRFILIPNVW</sequence>
<name>A0A7I8VJ45_9ANNE</name>
<dbReference type="PROSITE" id="PS50244">
    <property type="entry name" value="S5A_REDUCTASE"/>
    <property type="match status" value="1"/>
</dbReference>
<keyword evidence="4 18" id="KW-0812">Transmembrane</keyword>
<comment type="catalytic activity">
    <reaction evidence="18">
        <text>a 3-oxo-5alpha-steroid + NADP(+) = a 3-oxo-Delta(4)-steroid + NADPH + H(+)</text>
        <dbReference type="Rhea" id="RHEA:54384"/>
        <dbReference type="ChEBI" id="CHEBI:13601"/>
        <dbReference type="ChEBI" id="CHEBI:15378"/>
        <dbReference type="ChEBI" id="CHEBI:47909"/>
        <dbReference type="ChEBI" id="CHEBI:57783"/>
        <dbReference type="ChEBI" id="CHEBI:58349"/>
        <dbReference type="EC" id="1.3.1.22"/>
    </reaction>
</comment>
<evidence type="ECO:0000256" key="10">
    <source>
        <dbReference type="ARBA" id="ARBA00022989"/>
    </source>
</evidence>
<dbReference type="GO" id="GO:0006702">
    <property type="term" value="P:androgen biosynthetic process"/>
    <property type="evidence" value="ECO:0007669"/>
    <property type="project" value="UniProtKB-ARBA"/>
</dbReference>
<evidence type="ECO:0000256" key="8">
    <source>
        <dbReference type="ARBA" id="ARBA00022857"/>
    </source>
</evidence>
<evidence type="ECO:0000256" key="18">
    <source>
        <dbReference type="PIRNR" id="PIRNR015596"/>
    </source>
</evidence>
<evidence type="ECO:0000256" key="5">
    <source>
        <dbReference type="ARBA" id="ARBA00022782"/>
    </source>
</evidence>
<dbReference type="AlphaFoldDB" id="A0A7I8VJ45"/>
<reference evidence="20 21" key="1">
    <citation type="submission" date="2020-08" db="EMBL/GenBank/DDBJ databases">
        <authorList>
            <person name="Hejnol A."/>
        </authorList>
    </citation>
    <scope>NUCLEOTIDE SEQUENCE [LARGE SCALE GENOMIC DNA]</scope>
</reference>
<organism evidence="20 21">
    <name type="scientific">Dimorphilus gyrociliatus</name>
    <dbReference type="NCBI Taxonomy" id="2664684"/>
    <lineage>
        <taxon>Eukaryota</taxon>
        <taxon>Metazoa</taxon>
        <taxon>Spiralia</taxon>
        <taxon>Lophotrochozoa</taxon>
        <taxon>Annelida</taxon>
        <taxon>Polychaeta</taxon>
        <taxon>Polychaeta incertae sedis</taxon>
        <taxon>Dinophilidae</taxon>
        <taxon>Dimorphilus</taxon>
    </lineage>
</organism>
<feature type="transmembrane region" description="Helical" evidence="18">
    <location>
        <begin position="90"/>
        <end position="110"/>
    </location>
</feature>
<evidence type="ECO:0000256" key="12">
    <source>
        <dbReference type="ARBA" id="ARBA00023098"/>
    </source>
</evidence>
<keyword evidence="8" id="KW-0521">NADP</keyword>
<comment type="catalytic activity">
    <reaction evidence="15">
        <text>5alpha-pregnane-3,20-dione + NADP(+) = progesterone + NADPH + H(+)</text>
        <dbReference type="Rhea" id="RHEA:21952"/>
        <dbReference type="ChEBI" id="CHEBI:15378"/>
        <dbReference type="ChEBI" id="CHEBI:17026"/>
        <dbReference type="ChEBI" id="CHEBI:28952"/>
        <dbReference type="ChEBI" id="CHEBI:57783"/>
        <dbReference type="ChEBI" id="CHEBI:58349"/>
        <dbReference type="EC" id="1.3.1.22"/>
    </reaction>
    <physiologicalReaction direction="right-to-left" evidence="15">
        <dbReference type="Rhea" id="RHEA:21954"/>
    </physiologicalReaction>
</comment>
<proteinExistence type="inferred from homology"/>
<feature type="transmembrane region" description="Helical" evidence="18">
    <location>
        <begin position="155"/>
        <end position="172"/>
    </location>
</feature>
<keyword evidence="11" id="KW-0560">Oxidoreductase</keyword>
<evidence type="ECO:0000256" key="16">
    <source>
        <dbReference type="ARBA" id="ARBA00049166"/>
    </source>
</evidence>
<comment type="catalytic activity">
    <reaction evidence="17">
        <text>17beta-hydroxy-5alpha-androstan-3-one + NADP(+) = testosterone + NADPH + H(+)</text>
        <dbReference type="Rhea" id="RHEA:50820"/>
        <dbReference type="ChEBI" id="CHEBI:15378"/>
        <dbReference type="ChEBI" id="CHEBI:16330"/>
        <dbReference type="ChEBI" id="CHEBI:17347"/>
        <dbReference type="ChEBI" id="CHEBI:57783"/>
        <dbReference type="ChEBI" id="CHEBI:58349"/>
        <dbReference type="EC" id="1.3.1.22"/>
    </reaction>
    <physiologicalReaction direction="right-to-left" evidence="17">
        <dbReference type="Rhea" id="RHEA:50822"/>
    </physiologicalReaction>
</comment>
<evidence type="ECO:0000259" key="19">
    <source>
        <dbReference type="Pfam" id="PF02544"/>
    </source>
</evidence>
<evidence type="ECO:0000256" key="9">
    <source>
        <dbReference type="ARBA" id="ARBA00022928"/>
    </source>
</evidence>
<comment type="function">
    <text evidence="14">Converts testosterone into 5-alpha-dihydrotestosterone and progesterone or corticosterone into their corresponding 5-alpha-3-oxosteroids. It plays a central role in sexual differentiation and androgen physiology.</text>
</comment>
<keyword evidence="12" id="KW-0443">Lipid metabolism</keyword>
<dbReference type="InterPro" id="IPR016636">
    <property type="entry name" value="3-oxo-5-alpha-steroid_4-DH"/>
</dbReference>
<evidence type="ECO:0000256" key="4">
    <source>
        <dbReference type="ARBA" id="ARBA00022692"/>
    </source>
</evidence>
<evidence type="ECO:0000313" key="21">
    <source>
        <dbReference type="Proteomes" id="UP000549394"/>
    </source>
</evidence>
<keyword evidence="13 18" id="KW-0472">Membrane</keyword>
<evidence type="ECO:0000256" key="11">
    <source>
        <dbReference type="ARBA" id="ARBA00023002"/>
    </source>
</evidence>
<keyword evidence="9" id="KW-0726">Sexual differentiation</keyword>
<accession>A0A7I8VJ45</accession>
<feature type="transmembrane region" description="Helical" evidence="18">
    <location>
        <begin position="117"/>
        <end position="135"/>
    </location>
</feature>
<evidence type="ECO:0000256" key="15">
    <source>
        <dbReference type="ARBA" id="ARBA00048292"/>
    </source>
</evidence>
<protein>
    <recommendedName>
        <fullName evidence="18">3-oxo-5alpha-steroid 4-dehydrogenase (NADP(+))</fullName>
        <ecNumber evidence="18">1.3.1.22</ecNumber>
    </recommendedName>
</protein>
<feature type="transmembrane region" description="Helical" evidence="18">
    <location>
        <begin position="15"/>
        <end position="38"/>
    </location>
</feature>
<feature type="domain" description="3-oxo-5-alpha-steroid 4-dehydrogenase C-terminal" evidence="19">
    <location>
        <begin position="118"/>
        <end position="265"/>
    </location>
</feature>
<keyword evidence="6" id="KW-0256">Endoplasmic reticulum</keyword>
<dbReference type="GO" id="GO:0007548">
    <property type="term" value="P:sex differentiation"/>
    <property type="evidence" value="ECO:0007669"/>
    <property type="project" value="UniProtKB-KW"/>
</dbReference>
<dbReference type="InterPro" id="IPR001104">
    <property type="entry name" value="3-oxo-5_a-steroid_4-DH_C"/>
</dbReference>
<evidence type="ECO:0000256" key="7">
    <source>
        <dbReference type="ARBA" id="ARBA00022848"/>
    </source>
</evidence>
<evidence type="ECO:0000256" key="13">
    <source>
        <dbReference type="ARBA" id="ARBA00023136"/>
    </source>
</evidence>
<comment type="subcellular location">
    <subcellularLocation>
        <location evidence="2">Endoplasmic reticulum membrane</location>
        <topology evidence="2">Multi-pass membrane protein</topology>
    </subcellularLocation>
    <subcellularLocation>
        <location evidence="1">Microsome membrane</location>
        <topology evidence="1">Multi-pass membrane protein</topology>
    </subcellularLocation>
</comment>
<dbReference type="Proteomes" id="UP000549394">
    <property type="component" value="Unassembled WGS sequence"/>
</dbReference>
<evidence type="ECO:0000256" key="17">
    <source>
        <dbReference type="ARBA" id="ARBA00049397"/>
    </source>
</evidence>
<dbReference type="OrthoDB" id="5788137at2759"/>
<dbReference type="EC" id="1.3.1.22" evidence="18"/>
<evidence type="ECO:0000256" key="14">
    <source>
        <dbReference type="ARBA" id="ARBA00037789"/>
    </source>
</evidence>
<evidence type="ECO:0000256" key="2">
    <source>
        <dbReference type="ARBA" id="ARBA00004477"/>
    </source>
</evidence>
<dbReference type="EMBL" id="CAJFCJ010000006">
    <property type="protein sequence ID" value="CAD5116234.1"/>
    <property type="molecule type" value="Genomic_DNA"/>
</dbReference>
<dbReference type="GO" id="GO:0047751">
    <property type="term" value="F:3-oxo-5-alpha-steroid 4-dehydrogenase (NADP+) activity"/>
    <property type="evidence" value="ECO:0007669"/>
    <property type="project" value="UniProtKB-EC"/>
</dbReference>
<dbReference type="GO" id="GO:0005789">
    <property type="term" value="C:endoplasmic reticulum membrane"/>
    <property type="evidence" value="ECO:0007669"/>
    <property type="project" value="UniProtKB-SubCell"/>
</dbReference>